<feature type="domain" description="WW" evidence="2">
    <location>
        <begin position="229"/>
        <end position="263"/>
    </location>
</feature>
<reference evidence="3 4" key="1">
    <citation type="submission" date="2017-11" db="EMBL/GenBank/DDBJ databases">
        <title>De novo assembly and phasing of dikaryotic genomes from two isolates of Puccinia coronata f. sp. avenae, the causal agent of oat crown rust.</title>
        <authorList>
            <person name="Miller M.E."/>
            <person name="Zhang Y."/>
            <person name="Omidvar V."/>
            <person name="Sperschneider J."/>
            <person name="Schwessinger B."/>
            <person name="Raley C."/>
            <person name="Palmer J.M."/>
            <person name="Garnica D."/>
            <person name="Upadhyaya N."/>
            <person name="Rathjen J."/>
            <person name="Taylor J.M."/>
            <person name="Park R.F."/>
            <person name="Dodds P.N."/>
            <person name="Hirsch C.D."/>
            <person name="Kianian S.F."/>
            <person name="Figueroa M."/>
        </authorList>
    </citation>
    <scope>NUCLEOTIDE SEQUENCE [LARGE SCALE GENOMIC DNA]</scope>
    <source>
        <strain evidence="3">12SD80</strain>
    </source>
</reference>
<dbReference type="EMBL" id="PGCI01000864">
    <property type="protein sequence ID" value="PLW13068.1"/>
    <property type="molecule type" value="Genomic_DNA"/>
</dbReference>
<feature type="compositionally biased region" description="Polar residues" evidence="1">
    <location>
        <begin position="381"/>
        <end position="390"/>
    </location>
</feature>
<protein>
    <recommendedName>
        <fullName evidence="2">WW domain-containing protein</fullName>
    </recommendedName>
</protein>
<dbReference type="AlphaFoldDB" id="A0A2N5SIJ7"/>
<dbReference type="InterPro" id="IPR036020">
    <property type="entry name" value="WW_dom_sf"/>
</dbReference>
<gene>
    <name evidence="3" type="ORF">PCASD_18226</name>
</gene>
<feature type="compositionally biased region" description="Basic and acidic residues" evidence="1">
    <location>
        <begin position="917"/>
        <end position="941"/>
    </location>
</feature>
<feature type="compositionally biased region" description="Basic and acidic residues" evidence="1">
    <location>
        <begin position="568"/>
        <end position="589"/>
    </location>
</feature>
<dbReference type="Pfam" id="PF00397">
    <property type="entry name" value="WW"/>
    <property type="match status" value="1"/>
</dbReference>
<feature type="compositionally biased region" description="Acidic residues" evidence="1">
    <location>
        <begin position="1"/>
        <end position="16"/>
    </location>
</feature>
<dbReference type="SMART" id="SM00456">
    <property type="entry name" value="WW"/>
    <property type="match status" value="1"/>
</dbReference>
<feature type="region of interest" description="Disordered" evidence="1">
    <location>
        <begin position="1"/>
        <end position="242"/>
    </location>
</feature>
<dbReference type="PROSITE" id="PS01159">
    <property type="entry name" value="WW_DOMAIN_1"/>
    <property type="match status" value="1"/>
</dbReference>
<feature type="compositionally biased region" description="Polar residues" evidence="1">
    <location>
        <begin position="32"/>
        <end position="47"/>
    </location>
</feature>
<name>A0A2N5SIJ7_9BASI</name>
<feature type="compositionally biased region" description="Polar residues" evidence="1">
    <location>
        <begin position="878"/>
        <end position="891"/>
    </location>
</feature>
<dbReference type="CDD" id="cd00201">
    <property type="entry name" value="WW"/>
    <property type="match status" value="1"/>
</dbReference>
<proteinExistence type="predicted"/>
<feature type="compositionally biased region" description="Polar residues" evidence="1">
    <location>
        <begin position="833"/>
        <end position="851"/>
    </location>
</feature>
<dbReference type="InterPro" id="IPR001202">
    <property type="entry name" value="WW_dom"/>
</dbReference>
<dbReference type="Gene3D" id="2.20.70.10">
    <property type="match status" value="1"/>
</dbReference>
<feature type="compositionally biased region" description="Basic and acidic residues" evidence="1">
    <location>
        <begin position="136"/>
        <end position="146"/>
    </location>
</feature>
<feature type="compositionally biased region" description="Basic and acidic residues" evidence="1">
    <location>
        <begin position="820"/>
        <end position="832"/>
    </location>
</feature>
<dbReference type="SUPFAM" id="SSF51045">
    <property type="entry name" value="WW domain"/>
    <property type="match status" value="1"/>
</dbReference>
<accession>A0A2N5SIJ7</accession>
<feature type="compositionally biased region" description="Polar residues" evidence="1">
    <location>
        <begin position="157"/>
        <end position="173"/>
    </location>
</feature>
<feature type="compositionally biased region" description="Basic and acidic residues" evidence="1">
    <location>
        <begin position="1139"/>
        <end position="1152"/>
    </location>
</feature>
<evidence type="ECO:0000259" key="2">
    <source>
        <dbReference type="PROSITE" id="PS50020"/>
    </source>
</evidence>
<feature type="compositionally biased region" description="Polar residues" evidence="1">
    <location>
        <begin position="1002"/>
        <end position="1015"/>
    </location>
</feature>
<feature type="compositionally biased region" description="Polar residues" evidence="1">
    <location>
        <begin position="691"/>
        <end position="702"/>
    </location>
</feature>
<dbReference type="Proteomes" id="UP000235392">
    <property type="component" value="Unassembled WGS sequence"/>
</dbReference>
<dbReference type="PROSITE" id="PS50020">
    <property type="entry name" value="WW_DOMAIN_2"/>
    <property type="match status" value="1"/>
</dbReference>
<sequence>MDPEDVLDFGEDDDGLDVISLGGSDHDGRPLSNRSCSTIQEPSSRSIRQPRASPPTHSRHHAKGNSHPNGSDRRRHGSLSRTIHPPQAPPRESIHQPISRPADRIALHPERRSLVEDASRHSERSSITASACSRPLIDRPRPRERASYMPPDRLQAVSDSSRHNNSLNPQPDSSRPVASLSTRITDRRDLDQNSLNPLSSSKPPTEREKFKETKLVKKPVEPSVDPASTELPEGWISRTSKSSKKTYYVNAFTRTSQWNRPTEPATGKPTKPTPKVASQSSAIQSAPQEILETPAHQAQNDLSKSHVVGSAIESPVISRSKKEAPDVQQAGKPAQPLDNRSSNLRLSDKTILHDANQLAAPQETIREQSTTKPPIDDHPRQSNFMGSRTAHASDSDIDGRAIHQEKPPPDIPEPYPRDHRIHPDRRKEIASASSHHRGRVSAPDPPIAVSAGSFHRDLPPHPNISNADLSRDVGPARYPHESDLIRPVGNHRPRSISPRPRPVTSHRSAKRERREPVQLSGANEIPKAPGRSFPDPNTPSHSHELFINPEVSRYRKPLSVPRQLVETPDFRDPDWRPRPDHPYDRDMSPHNRRPASWSRQEVAPISPIYPAHRNPIMPRPRSPSPPPRRMPASIPSVTRAPPQHDLYPPERARPPPVSSRVLEDRPINSPELSDSARRHASSRYDAYRPSASFNSETNGSRSHGSRRSDAYYPRDQGPQRSELSYENIRRSHVVQHSSILPEPPRVHHGMAEPDLYRPSPRPAPQRLSPRRTDPPPKYYPIIDLDEIPNKSEPPPRLPTVKNAHVPPPPAYPVVETPRPSLKEQSDRSHDYNRSQPTSGRLCSLPASNTGQVLIDDTSKKVTNDTGNPPPETCKASPGNANAHSIDGTSEVSVDEASRAVMDDPNDETSKATLKVSQCDDRSRNERRARSNELEDKKDAHASSDIIEIPPPQPGQADPEPPKQHVSLAKRLGPVADCLDESNDISPPAKRSKPNPIDRSEAPETSNDAADNSEACSPSPDEMSSSKNHSSSSPPDSSERIQTQLLPQPETKAESHPSAQPPQEKVISLRGRAGRKSDNTEVVEPQRSQVEERGVDQTMPTPIRNGSLRDRIQDLNFSPMSPVGSRPSPQRVGSGRGTPRSHDVYHGRMREDQGSPAGRHISERISGFHAPLGHSPSSIGHHRPRHAPRQSDSGWSGRKARQY</sequence>
<comment type="caution">
    <text evidence="3">The sequence shown here is derived from an EMBL/GenBank/DDBJ whole genome shotgun (WGS) entry which is preliminary data.</text>
</comment>
<feature type="compositionally biased region" description="Basic and acidic residues" evidence="1">
    <location>
        <begin position="204"/>
        <end position="220"/>
    </location>
</feature>
<organism evidence="3 4">
    <name type="scientific">Puccinia coronata f. sp. avenae</name>
    <dbReference type="NCBI Taxonomy" id="200324"/>
    <lineage>
        <taxon>Eukaryota</taxon>
        <taxon>Fungi</taxon>
        <taxon>Dikarya</taxon>
        <taxon>Basidiomycota</taxon>
        <taxon>Pucciniomycotina</taxon>
        <taxon>Pucciniomycetes</taxon>
        <taxon>Pucciniales</taxon>
        <taxon>Pucciniaceae</taxon>
        <taxon>Puccinia</taxon>
    </lineage>
</organism>
<feature type="compositionally biased region" description="Low complexity" evidence="1">
    <location>
        <begin position="261"/>
        <end position="288"/>
    </location>
</feature>
<feature type="compositionally biased region" description="Pro residues" evidence="1">
    <location>
        <begin position="617"/>
        <end position="629"/>
    </location>
</feature>
<feature type="compositionally biased region" description="Low complexity" evidence="1">
    <location>
        <begin position="193"/>
        <end position="203"/>
    </location>
</feature>
<evidence type="ECO:0000256" key="1">
    <source>
        <dbReference type="SAM" id="MobiDB-lite"/>
    </source>
</evidence>
<evidence type="ECO:0000313" key="3">
    <source>
        <dbReference type="EMBL" id="PLW13068.1"/>
    </source>
</evidence>
<feature type="compositionally biased region" description="Low complexity" evidence="1">
    <location>
        <begin position="1024"/>
        <end position="1035"/>
    </location>
</feature>
<feature type="region of interest" description="Disordered" evidence="1">
    <location>
        <begin position="254"/>
        <end position="1202"/>
    </location>
</feature>
<feature type="compositionally biased region" description="Basic and acidic residues" evidence="1">
    <location>
        <begin position="101"/>
        <end position="124"/>
    </location>
</feature>
<evidence type="ECO:0000313" key="4">
    <source>
        <dbReference type="Proteomes" id="UP000235392"/>
    </source>
</evidence>
<feature type="compositionally biased region" description="Basic and acidic residues" evidence="1">
    <location>
        <begin position="391"/>
        <end position="408"/>
    </location>
</feature>